<name>A0A1H4F3Z0_9GAMM</name>
<keyword evidence="4" id="KW-1185">Reference proteome</keyword>
<dbReference type="AlphaFoldDB" id="A0A1H4F3Z0"/>
<feature type="chain" id="PRO_5017239607" evidence="2">
    <location>
        <begin position="27"/>
        <end position="203"/>
    </location>
</feature>
<gene>
    <name evidence="3" type="ORF">SAMN02745729_11017</name>
</gene>
<evidence type="ECO:0000313" key="4">
    <source>
        <dbReference type="Proteomes" id="UP000242469"/>
    </source>
</evidence>
<accession>A0A1H4F3Z0</accession>
<keyword evidence="2" id="KW-0732">Signal</keyword>
<evidence type="ECO:0000256" key="2">
    <source>
        <dbReference type="SAM" id="SignalP"/>
    </source>
</evidence>
<protein>
    <submittedName>
        <fullName evidence="3">Uncharacterized protein</fullName>
    </submittedName>
</protein>
<sequence length="203" mass="21923">MKIGSTIANTISCFCVAGVLSVPVFAGDGGAGATECSYKQAQDSMLRFNNVMQELNLEIVKLQAAGKPIPESLHGKLTQMVDESTPLNVMMGEIPSPESIQASTAVDPTICQGYEGLIEAYGGNSAGVVQVHKNAECDQGSLWTRYGEAMQAVTRAFQEQRITREDVDQFRVMDVQIGQYSTTNLGKACEILEEYESQVSAIQ</sequence>
<keyword evidence="1" id="KW-0175">Coiled coil</keyword>
<feature type="signal peptide" evidence="2">
    <location>
        <begin position="1"/>
        <end position="26"/>
    </location>
</feature>
<organism evidence="3 4">
    <name type="scientific">Marinobacterium iners DSM 11526</name>
    <dbReference type="NCBI Taxonomy" id="1122198"/>
    <lineage>
        <taxon>Bacteria</taxon>
        <taxon>Pseudomonadati</taxon>
        <taxon>Pseudomonadota</taxon>
        <taxon>Gammaproteobacteria</taxon>
        <taxon>Oceanospirillales</taxon>
        <taxon>Oceanospirillaceae</taxon>
        <taxon>Marinobacterium</taxon>
    </lineage>
</organism>
<dbReference type="EMBL" id="FNRJ01000010">
    <property type="protein sequence ID" value="SEA91660.1"/>
    <property type="molecule type" value="Genomic_DNA"/>
</dbReference>
<reference evidence="4" key="1">
    <citation type="submission" date="2016-10" db="EMBL/GenBank/DDBJ databases">
        <authorList>
            <person name="Varghese N."/>
            <person name="Submissions S."/>
        </authorList>
    </citation>
    <scope>NUCLEOTIDE SEQUENCE [LARGE SCALE GENOMIC DNA]</scope>
    <source>
        <strain evidence="4">DSM 11526</strain>
    </source>
</reference>
<feature type="coiled-coil region" evidence="1">
    <location>
        <begin position="38"/>
        <end position="65"/>
    </location>
</feature>
<evidence type="ECO:0000313" key="3">
    <source>
        <dbReference type="EMBL" id="SEA91660.1"/>
    </source>
</evidence>
<dbReference type="STRING" id="1122198.SAMN02745729_11017"/>
<evidence type="ECO:0000256" key="1">
    <source>
        <dbReference type="SAM" id="Coils"/>
    </source>
</evidence>
<dbReference type="Proteomes" id="UP000242469">
    <property type="component" value="Unassembled WGS sequence"/>
</dbReference>
<proteinExistence type="predicted"/>